<evidence type="ECO:0000256" key="6">
    <source>
        <dbReference type="ARBA" id="ARBA00022840"/>
    </source>
</evidence>
<evidence type="ECO:0000256" key="7">
    <source>
        <dbReference type="ARBA" id="ARBA00047899"/>
    </source>
</evidence>
<dbReference type="GO" id="GO:0005634">
    <property type="term" value="C:nucleus"/>
    <property type="evidence" value="ECO:0007669"/>
    <property type="project" value="TreeGrafter"/>
</dbReference>
<dbReference type="EMBL" id="CP055902">
    <property type="protein sequence ID" value="QKX62035.1"/>
    <property type="molecule type" value="Genomic_DNA"/>
</dbReference>
<dbReference type="GO" id="GO:0005524">
    <property type="term" value="F:ATP binding"/>
    <property type="evidence" value="ECO:0007669"/>
    <property type="project" value="UniProtKB-UniRule"/>
</dbReference>
<keyword evidence="12" id="KW-1185">Reference proteome</keyword>
<evidence type="ECO:0000313" key="11">
    <source>
        <dbReference type="EMBL" id="QKX62035.1"/>
    </source>
</evidence>
<dbReference type="Gene3D" id="3.30.200.20">
    <property type="entry name" value="Phosphorylase Kinase, domain 1"/>
    <property type="match status" value="1"/>
</dbReference>
<proteinExistence type="predicted"/>
<keyword evidence="4 9" id="KW-0547">Nucleotide-binding</keyword>
<dbReference type="Gene3D" id="1.10.510.10">
    <property type="entry name" value="Transferase(Phosphotransferase) domain 1"/>
    <property type="match status" value="1"/>
</dbReference>
<evidence type="ECO:0000256" key="5">
    <source>
        <dbReference type="ARBA" id="ARBA00022777"/>
    </source>
</evidence>
<dbReference type="GO" id="GO:0004674">
    <property type="term" value="F:protein serine/threonine kinase activity"/>
    <property type="evidence" value="ECO:0007669"/>
    <property type="project" value="UniProtKB-KW"/>
</dbReference>
<keyword evidence="6 9" id="KW-0067">ATP-binding</keyword>
<evidence type="ECO:0000259" key="10">
    <source>
        <dbReference type="PROSITE" id="PS50011"/>
    </source>
</evidence>
<feature type="binding site" evidence="9">
    <location>
        <position position="107"/>
    </location>
    <ligand>
        <name>ATP</name>
        <dbReference type="ChEBI" id="CHEBI:30616"/>
    </ligand>
</feature>
<accession>A0A7H8R8S4</accession>
<keyword evidence="3" id="KW-0808">Transferase</keyword>
<dbReference type="InterPro" id="IPR051334">
    <property type="entry name" value="SRPK"/>
</dbReference>
<evidence type="ECO:0000256" key="1">
    <source>
        <dbReference type="ARBA" id="ARBA00012513"/>
    </source>
</evidence>
<evidence type="ECO:0000256" key="9">
    <source>
        <dbReference type="PROSITE-ProRule" id="PRU10141"/>
    </source>
</evidence>
<comment type="catalytic activity">
    <reaction evidence="8">
        <text>L-seryl-[protein] + ATP = O-phospho-L-seryl-[protein] + ADP + H(+)</text>
        <dbReference type="Rhea" id="RHEA:17989"/>
        <dbReference type="Rhea" id="RHEA-COMP:9863"/>
        <dbReference type="Rhea" id="RHEA-COMP:11604"/>
        <dbReference type="ChEBI" id="CHEBI:15378"/>
        <dbReference type="ChEBI" id="CHEBI:29999"/>
        <dbReference type="ChEBI" id="CHEBI:30616"/>
        <dbReference type="ChEBI" id="CHEBI:83421"/>
        <dbReference type="ChEBI" id="CHEBI:456216"/>
        <dbReference type="EC" id="2.7.11.1"/>
    </reaction>
</comment>
<evidence type="ECO:0000256" key="8">
    <source>
        <dbReference type="ARBA" id="ARBA00048679"/>
    </source>
</evidence>
<dbReference type="PANTHER" id="PTHR47634">
    <property type="entry name" value="PROTEIN KINASE DOMAIN-CONTAINING PROTEIN-RELATED"/>
    <property type="match status" value="1"/>
</dbReference>
<organism evidence="11 12">
    <name type="scientific">Talaromyces rugulosus</name>
    <name type="common">Penicillium rugulosum</name>
    <dbReference type="NCBI Taxonomy" id="121627"/>
    <lineage>
        <taxon>Eukaryota</taxon>
        <taxon>Fungi</taxon>
        <taxon>Dikarya</taxon>
        <taxon>Ascomycota</taxon>
        <taxon>Pezizomycotina</taxon>
        <taxon>Eurotiomycetes</taxon>
        <taxon>Eurotiomycetidae</taxon>
        <taxon>Eurotiales</taxon>
        <taxon>Trichocomaceae</taxon>
        <taxon>Talaromyces</taxon>
        <taxon>Talaromyces sect. Islandici</taxon>
    </lineage>
</organism>
<dbReference type="RefSeq" id="XP_035348209.1">
    <property type="nucleotide sequence ID" value="XM_035492316.1"/>
</dbReference>
<dbReference type="PROSITE" id="PS50011">
    <property type="entry name" value="PROTEIN_KINASE_DOM"/>
    <property type="match status" value="1"/>
</dbReference>
<dbReference type="EC" id="2.7.11.1" evidence="1"/>
<evidence type="ECO:0000256" key="3">
    <source>
        <dbReference type="ARBA" id="ARBA00022679"/>
    </source>
</evidence>
<evidence type="ECO:0000313" key="12">
    <source>
        <dbReference type="Proteomes" id="UP000509510"/>
    </source>
</evidence>
<sequence length="455" mass="52109">MFRSYVAESRMKSIRNNIVSRSLFSLFRKQPFPAPPPGPLLPHEEPIDEEFCPSYNSTHCYPLKPGDVLANRYQALVKVGWGGSSTVWFARDLRGYRWKPETVVALKISNHNHQAPQEEYDTEQHIAKTDPSHRGRALLRTSSDYFVLDGPNGKHSCLAYEPLREPLWLYQRRFVGEKIPLVIVKLYTTFVLTALDYLHTECKIVHTDLNLQNIMVSFEDPAVLGNFMNTQLETPMQYKIDSTGRPIYLCHNEFGSLKNLNAIPQIVDFGSANKLDAENKYGIYPIQIDYYRAPEVILGCGWRMSADIWTLGTLLWELIESEKLFRQVHDKDRSYNAKAHLAEMIALLGPPPPEVLTRAREMLEHKWPVAVSKVPNGPRYDNAQDFFGGPFFDADDKFLHGYLIPDRKLADVIPASLEGKDRGNFLSFAKSMLAWNPAERKTAKELLEHPFLQLD</sequence>
<comment type="catalytic activity">
    <reaction evidence="7">
        <text>L-threonyl-[protein] + ATP = O-phospho-L-threonyl-[protein] + ADP + H(+)</text>
        <dbReference type="Rhea" id="RHEA:46608"/>
        <dbReference type="Rhea" id="RHEA-COMP:11060"/>
        <dbReference type="Rhea" id="RHEA-COMP:11605"/>
        <dbReference type="ChEBI" id="CHEBI:15378"/>
        <dbReference type="ChEBI" id="CHEBI:30013"/>
        <dbReference type="ChEBI" id="CHEBI:30616"/>
        <dbReference type="ChEBI" id="CHEBI:61977"/>
        <dbReference type="ChEBI" id="CHEBI:456216"/>
        <dbReference type="EC" id="2.7.11.1"/>
    </reaction>
</comment>
<dbReference type="SUPFAM" id="SSF56112">
    <property type="entry name" value="Protein kinase-like (PK-like)"/>
    <property type="match status" value="1"/>
</dbReference>
<dbReference type="InterPro" id="IPR017441">
    <property type="entry name" value="Protein_kinase_ATP_BS"/>
</dbReference>
<dbReference type="AlphaFoldDB" id="A0A7H8R8S4"/>
<dbReference type="PROSITE" id="PS00107">
    <property type="entry name" value="PROTEIN_KINASE_ATP"/>
    <property type="match status" value="1"/>
</dbReference>
<evidence type="ECO:0000256" key="2">
    <source>
        <dbReference type="ARBA" id="ARBA00022527"/>
    </source>
</evidence>
<dbReference type="GeneID" id="55996675"/>
<dbReference type="InterPro" id="IPR000719">
    <property type="entry name" value="Prot_kinase_dom"/>
</dbReference>
<dbReference type="GO" id="GO:0005737">
    <property type="term" value="C:cytoplasm"/>
    <property type="evidence" value="ECO:0007669"/>
    <property type="project" value="TreeGrafter"/>
</dbReference>
<gene>
    <name evidence="11" type="ORF">TRUGW13939_09191</name>
</gene>
<dbReference type="PANTHER" id="PTHR47634:SF9">
    <property type="entry name" value="PROTEIN KINASE DOMAIN-CONTAINING PROTEIN-RELATED"/>
    <property type="match status" value="1"/>
</dbReference>
<evidence type="ECO:0000256" key="4">
    <source>
        <dbReference type="ARBA" id="ARBA00022741"/>
    </source>
</evidence>
<name>A0A7H8R8S4_TALRU</name>
<dbReference type="Pfam" id="PF00069">
    <property type="entry name" value="Pkinase"/>
    <property type="match status" value="1"/>
</dbReference>
<reference evidence="12" key="1">
    <citation type="submission" date="2020-06" db="EMBL/GenBank/DDBJ databases">
        <title>A chromosome-scale genome assembly of Talaromyces rugulosus W13939.</title>
        <authorList>
            <person name="Wang B."/>
            <person name="Guo L."/>
            <person name="Ye K."/>
            <person name="Wang L."/>
        </authorList>
    </citation>
    <scope>NUCLEOTIDE SEQUENCE [LARGE SCALE GENOMIC DNA]</scope>
    <source>
        <strain evidence="12">W13939</strain>
    </source>
</reference>
<dbReference type="SMART" id="SM00220">
    <property type="entry name" value="S_TKc"/>
    <property type="match status" value="1"/>
</dbReference>
<keyword evidence="2" id="KW-0723">Serine/threonine-protein kinase</keyword>
<protein>
    <recommendedName>
        <fullName evidence="1">non-specific serine/threonine protein kinase</fullName>
        <ecNumber evidence="1">2.7.11.1</ecNumber>
    </recommendedName>
</protein>
<dbReference type="OrthoDB" id="4227212at2759"/>
<dbReference type="InterPro" id="IPR011009">
    <property type="entry name" value="Kinase-like_dom_sf"/>
</dbReference>
<keyword evidence="5" id="KW-0418">Kinase</keyword>
<dbReference type="KEGG" id="trg:TRUGW13939_09191"/>
<dbReference type="Proteomes" id="UP000509510">
    <property type="component" value="Chromosome V"/>
</dbReference>
<dbReference type="GO" id="GO:0050684">
    <property type="term" value="P:regulation of mRNA processing"/>
    <property type="evidence" value="ECO:0007669"/>
    <property type="project" value="TreeGrafter"/>
</dbReference>
<feature type="domain" description="Protein kinase" evidence="10">
    <location>
        <begin position="73"/>
        <end position="452"/>
    </location>
</feature>
<dbReference type="GO" id="GO:0000245">
    <property type="term" value="P:spliceosomal complex assembly"/>
    <property type="evidence" value="ECO:0007669"/>
    <property type="project" value="TreeGrafter"/>
</dbReference>